<evidence type="ECO:0000313" key="1">
    <source>
        <dbReference type="EMBL" id="ABW33082.1"/>
    </source>
</evidence>
<sequence length="45" mass="5332">MTRPQPLQMKDHQTSLQSFWEIIVATRHEEVITIMAFTRKSGQFI</sequence>
<protein>
    <submittedName>
        <fullName evidence="1">Uncharacterized protein</fullName>
    </submittedName>
</protein>
<accession>A8ZQ83</accession>
<keyword evidence="1" id="KW-0614">Plasmid</keyword>
<reference evidence="1 2" key="1">
    <citation type="journal article" date="2008" name="Proc. Natl. Acad. Sci. U.S.A.">
        <title>Niche adaptation and genome expansion in the chlorophyll d-producing cyanobacterium Acaryochloris marina.</title>
        <authorList>
            <person name="Swingley W.D."/>
            <person name="Chen M."/>
            <person name="Cheung P.C."/>
            <person name="Conrad A.L."/>
            <person name="Dejesa L.C."/>
            <person name="Hao J."/>
            <person name="Honchak B.M."/>
            <person name="Karbach L.E."/>
            <person name="Kurdoglu A."/>
            <person name="Lahiri S."/>
            <person name="Mastrian S.D."/>
            <person name="Miyashita H."/>
            <person name="Page L."/>
            <person name="Ramakrishna P."/>
            <person name="Satoh S."/>
            <person name="Sattley W.M."/>
            <person name="Shimada Y."/>
            <person name="Taylor H.L."/>
            <person name="Tomo T."/>
            <person name="Tsuchiya T."/>
            <person name="Wang Z.T."/>
            <person name="Raymond J."/>
            <person name="Mimuro M."/>
            <person name="Blankenship R.E."/>
            <person name="Touchman J.W."/>
        </authorList>
    </citation>
    <scope>NUCLEOTIDE SEQUENCE [LARGE SCALE GENOMIC DNA]</scope>
    <source>
        <strain evidence="2">MBIC 11017</strain>
        <plasmid evidence="2">Plasmid pREB6</plasmid>
    </source>
</reference>
<gene>
    <name evidence="1" type="ordered locus">AM1_F0102</name>
</gene>
<dbReference type="Proteomes" id="UP000000268">
    <property type="component" value="Plasmid pREB6"/>
</dbReference>
<organism evidence="1 2">
    <name type="scientific">Acaryochloris marina (strain MBIC 11017)</name>
    <dbReference type="NCBI Taxonomy" id="329726"/>
    <lineage>
        <taxon>Bacteria</taxon>
        <taxon>Bacillati</taxon>
        <taxon>Cyanobacteriota</taxon>
        <taxon>Cyanophyceae</taxon>
        <taxon>Acaryochloridales</taxon>
        <taxon>Acaryochloridaceae</taxon>
        <taxon>Acaryochloris</taxon>
    </lineage>
</organism>
<evidence type="ECO:0000313" key="2">
    <source>
        <dbReference type="Proteomes" id="UP000000268"/>
    </source>
</evidence>
<name>A8ZQ83_ACAM1</name>
<dbReference type="AlphaFoldDB" id="A8ZQ83"/>
<geneLocation type="plasmid" evidence="1 2">
    <name>pREB6</name>
</geneLocation>
<keyword evidence="2" id="KW-1185">Reference proteome</keyword>
<proteinExistence type="predicted"/>
<dbReference type="HOGENOM" id="CLU_3194752_0_0_3"/>
<dbReference type="EMBL" id="CP000843">
    <property type="protein sequence ID" value="ABW33082.1"/>
    <property type="molecule type" value="Genomic_DNA"/>
</dbReference>
<dbReference type="KEGG" id="amr:AM1_F0102"/>